<feature type="compositionally biased region" description="Low complexity" evidence="1">
    <location>
        <begin position="51"/>
        <end position="69"/>
    </location>
</feature>
<comment type="caution">
    <text evidence="2">The sequence shown here is derived from an EMBL/GenBank/DDBJ whole genome shotgun (WGS) entry which is preliminary data.</text>
</comment>
<evidence type="ECO:0000313" key="3">
    <source>
        <dbReference type="Proteomes" id="UP001177670"/>
    </source>
</evidence>
<reference evidence="2" key="1">
    <citation type="submission" date="2021-10" db="EMBL/GenBank/DDBJ databases">
        <title>Melipona bicolor Genome sequencing and assembly.</title>
        <authorList>
            <person name="Araujo N.S."/>
            <person name="Arias M.C."/>
        </authorList>
    </citation>
    <scope>NUCLEOTIDE SEQUENCE</scope>
    <source>
        <strain evidence="2">USP_2M_L1-L4_2017</strain>
        <tissue evidence="2">Whole body</tissue>
    </source>
</reference>
<sequence length="125" mass="13681">MGTPARAESRDCLSRVPETLKFSPFNVHATLQSTPTTLFPPPPSHPHHAEQQQQQQQQQQEASSFASFSPPFPATANSTRVPRVPAVSPEINPAITPCLRPSPPPPSPPPPTTAAINHHNRRHQR</sequence>
<feature type="region of interest" description="Disordered" evidence="1">
    <location>
        <begin position="31"/>
        <end position="125"/>
    </location>
</feature>
<evidence type="ECO:0000256" key="1">
    <source>
        <dbReference type="SAM" id="MobiDB-lite"/>
    </source>
</evidence>
<feature type="compositionally biased region" description="Pro residues" evidence="1">
    <location>
        <begin position="100"/>
        <end position="112"/>
    </location>
</feature>
<dbReference type="AlphaFoldDB" id="A0AA40KVS3"/>
<proteinExistence type="predicted"/>
<accession>A0AA40KVS3</accession>
<dbReference type="Proteomes" id="UP001177670">
    <property type="component" value="Unassembled WGS sequence"/>
</dbReference>
<dbReference type="EMBL" id="JAHYIQ010000002">
    <property type="protein sequence ID" value="KAK1134790.1"/>
    <property type="molecule type" value="Genomic_DNA"/>
</dbReference>
<name>A0AA40KVS3_9HYME</name>
<keyword evidence="3" id="KW-1185">Reference proteome</keyword>
<organism evidence="2 3">
    <name type="scientific">Melipona bicolor</name>
    <dbReference type="NCBI Taxonomy" id="60889"/>
    <lineage>
        <taxon>Eukaryota</taxon>
        <taxon>Metazoa</taxon>
        <taxon>Ecdysozoa</taxon>
        <taxon>Arthropoda</taxon>
        <taxon>Hexapoda</taxon>
        <taxon>Insecta</taxon>
        <taxon>Pterygota</taxon>
        <taxon>Neoptera</taxon>
        <taxon>Endopterygota</taxon>
        <taxon>Hymenoptera</taxon>
        <taxon>Apocrita</taxon>
        <taxon>Aculeata</taxon>
        <taxon>Apoidea</taxon>
        <taxon>Anthophila</taxon>
        <taxon>Apidae</taxon>
        <taxon>Melipona</taxon>
    </lineage>
</organism>
<evidence type="ECO:0000313" key="2">
    <source>
        <dbReference type="EMBL" id="KAK1134790.1"/>
    </source>
</evidence>
<protein>
    <submittedName>
        <fullName evidence="2">Uncharacterized protein</fullName>
    </submittedName>
</protein>
<gene>
    <name evidence="2" type="ORF">K0M31_007561</name>
</gene>